<accession>A0ABQ3R9M4</accession>
<keyword evidence="9" id="KW-1185">Reference proteome</keyword>
<name>A0ABQ3R9M4_STRRR</name>
<gene>
    <name evidence="8" type="ORF">Srubr_23990</name>
</gene>
<evidence type="ECO:0000256" key="2">
    <source>
        <dbReference type="ARBA" id="ARBA00022692"/>
    </source>
</evidence>
<keyword evidence="4 6" id="KW-0472">Membrane</keyword>
<evidence type="ECO:0000256" key="1">
    <source>
        <dbReference type="ARBA" id="ARBA00004651"/>
    </source>
</evidence>
<dbReference type="SUPFAM" id="SSF103473">
    <property type="entry name" value="MFS general substrate transporter"/>
    <property type="match status" value="1"/>
</dbReference>
<feature type="transmembrane region" description="Helical" evidence="6">
    <location>
        <begin position="136"/>
        <end position="157"/>
    </location>
</feature>
<evidence type="ECO:0000313" key="8">
    <source>
        <dbReference type="EMBL" id="GHI52553.1"/>
    </source>
</evidence>
<dbReference type="InterPro" id="IPR020846">
    <property type="entry name" value="MFS_dom"/>
</dbReference>
<feature type="transmembrane region" description="Helical" evidence="6">
    <location>
        <begin position="204"/>
        <end position="222"/>
    </location>
</feature>
<dbReference type="PANTHER" id="PTHR42718:SF39">
    <property type="entry name" value="ACTINORHODIN TRANSPORTER-RELATED"/>
    <property type="match status" value="1"/>
</dbReference>
<feature type="transmembrane region" description="Helical" evidence="6">
    <location>
        <begin position="370"/>
        <end position="392"/>
    </location>
</feature>
<dbReference type="PANTHER" id="PTHR42718">
    <property type="entry name" value="MAJOR FACILITATOR SUPERFAMILY MULTIDRUG TRANSPORTER MFSC"/>
    <property type="match status" value="1"/>
</dbReference>
<dbReference type="PROSITE" id="PS00216">
    <property type="entry name" value="SUGAR_TRANSPORT_1"/>
    <property type="match status" value="1"/>
</dbReference>
<evidence type="ECO:0000256" key="4">
    <source>
        <dbReference type="ARBA" id="ARBA00023136"/>
    </source>
</evidence>
<dbReference type="Pfam" id="PF07690">
    <property type="entry name" value="MFS_1"/>
    <property type="match status" value="1"/>
</dbReference>
<keyword evidence="5" id="KW-0046">Antibiotic resistance</keyword>
<proteinExistence type="predicted"/>
<feature type="transmembrane region" description="Helical" evidence="6">
    <location>
        <begin position="234"/>
        <end position="251"/>
    </location>
</feature>
<dbReference type="PROSITE" id="PS50850">
    <property type="entry name" value="MFS"/>
    <property type="match status" value="1"/>
</dbReference>
<feature type="domain" description="Major facilitator superfamily (MFS) profile" evidence="7">
    <location>
        <begin position="45"/>
        <end position="504"/>
    </location>
</feature>
<sequence length="507" mass="52385">MWGSEPLSQLRLAVKGMPHVSNASPTIKAAPGARPSPGDAVPWATLSTVMIGMFMAILDSFIVVVAGPAIQTELKATASELQWVLAGYQLSYAVVLITGGRLADLYGRRRIFVIGTAVFTLSSLACAVAGGPGVLIGARIVQGLGAALMVPQVFTVITLTVSAQSRHRVFGVLGVVMGMASVSGQVVGGLLIGADLFGSGWRSVFWVNIPIGVATILLALAHVPESRAERTRKLDVPGVLVLSAALLLLTYPLIQGRDAGWPWWTWACFAASAVAFALFAVLERAVDRRGGEPLIKPSLFAQRSFSLGIVLVLTVYALLTSYYLALSVSMQEGLGMSALGAGLVYAPAAVTFFVCGLVAGRLVPKYGRRVLETGAVVLSAGYLTTAVVLLSGPRLTPLLVIPTLMLQSVGGGLLITPLLNTVLARIDPQTAGMASGSLSTAQQVGAALGVAVVGAVFFHAFRTGAASGDRVHAAGHAFALTSLTACAIAALAALLVFLLPKAPPTKA</sequence>
<evidence type="ECO:0000256" key="3">
    <source>
        <dbReference type="ARBA" id="ARBA00022989"/>
    </source>
</evidence>
<evidence type="ECO:0000259" key="7">
    <source>
        <dbReference type="PROSITE" id="PS50850"/>
    </source>
</evidence>
<feature type="transmembrane region" description="Helical" evidence="6">
    <location>
        <begin position="444"/>
        <end position="461"/>
    </location>
</feature>
<dbReference type="EMBL" id="BNEA01000007">
    <property type="protein sequence ID" value="GHI52553.1"/>
    <property type="molecule type" value="Genomic_DNA"/>
</dbReference>
<feature type="transmembrane region" description="Helical" evidence="6">
    <location>
        <begin position="43"/>
        <end position="69"/>
    </location>
</feature>
<protein>
    <submittedName>
        <fullName evidence="8">MFS transporter</fullName>
    </submittedName>
</protein>
<dbReference type="InterPro" id="IPR036259">
    <property type="entry name" value="MFS_trans_sf"/>
</dbReference>
<feature type="transmembrane region" description="Helical" evidence="6">
    <location>
        <begin position="304"/>
        <end position="324"/>
    </location>
</feature>
<evidence type="ECO:0000313" key="9">
    <source>
        <dbReference type="Proteomes" id="UP000646738"/>
    </source>
</evidence>
<comment type="subcellular location">
    <subcellularLocation>
        <location evidence="1">Cell membrane</location>
        <topology evidence="1">Multi-pass membrane protein</topology>
    </subcellularLocation>
</comment>
<feature type="transmembrane region" description="Helical" evidence="6">
    <location>
        <begin position="169"/>
        <end position="192"/>
    </location>
</feature>
<reference evidence="9" key="1">
    <citation type="submission" date="2023-07" db="EMBL/GenBank/DDBJ databases">
        <title>Whole genome shotgun sequence of Streptomyces achromogenes subsp. rubradiris NBRC 14000.</title>
        <authorList>
            <person name="Komaki H."/>
            <person name="Tamura T."/>
        </authorList>
    </citation>
    <scope>NUCLEOTIDE SEQUENCE [LARGE SCALE GENOMIC DNA]</scope>
    <source>
        <strain evidence="9">NBRC 14000</strain>
    </source>
</reference>
<keyword evidence="3 6" id="KW-1133">Transmembrane helix</keyword>
<feature type="transmembrane region" description="Helical" evidence="6">
    <location>
        <begin position="111"/>
        <end position="130"/>
    </location>
</feature>
<dbReference type="InterPro" id="IPR005829">
    <property type="entry name" value="Sugar_transporter_CS"/>
</dbReference>
<dbReference type="Gene3D" id="1.20.1720.10">
    <property type="entry name" value="Multidrug resistance protein D"/>
    <property type="match status" value="1"/>
</dbReference>
<feature type="transmembrane region" description="Helical" evidence="6">
    <location>
        <begin position="473"/>
        <end position="499"/>
    </location>
</feature>
<keyword evidence="2 6" id="KW-0812">Transmembrane</keyword>
<feature type="transmembrane region" description="Helical" evidence="6">
    <location>
        <begin position="263"/>
        <end position="283"/>
    </location>
</feature>
<dbReference type="Gene3D" id="1.20.1250.20">
    <property type="entry name" value="MFS general substrate transporter like domains"/>
    <property type="match status" value="1"/>
</dbReference>
<dbReference type="PRINTS" id="PR01036">
    <property type="entry name" value="TCRTETB"/>
</dbReference>
<feature type="transmembrane region" description="Helical" evidence="6">
    <location>
        <begin position="344"/>
        <end position="363"/>
    </location>
</feature>
<dbReference type="Proteomes" id="UP000646738">
    <property type="component" value="Unassembled WGS sequence"/>
</dbReference>
<organism evidence="8 9">
    <name type="scientific">Streptomyces rubradiris</name>
    <name type="common">Streptomyces achromogenes subsp. rubradiris</name>
    <dbReference type="NCBI Taxonomy" id="285531"/>
    <lineage>
        <taxon>Bacteria</taxon>
        <taxon>Bacillati</taxon>
        <taxon>Actinomycetota</taxon>
        <taxon>Actinomycetes</taxon>
        <taxon>Kitasatosporales</taxon>
        <taxon>Streptomycetaceae</taxon>
        <taxon>Streptomyces</taxon>
    </lineage>
</organism>
<evidence type="ECO:0000256" key="5">
    <source>
        <dbReference type="ARBA" id="ARBA00023251"/>
    </source>
</evidence>
<evidence type="ECO:0000256" key="6">
    <source>
        <dbReference type="SAM" id="Phobius"/>
    </source>
</evidence>
<dbReference type="CDD" id="cd17321">
    <property type="entry name" value="MFS_MMR_MDR_like"/>
    <property type="match status" value="1"/>
</dbReference>
<dbReference type="InterPro" id="IPR011701">
    <property type="entry name" value="MFS"/>
</dbReference>
<comment type="caution">
    <text evidence="8">The sequence shown here is derived from an EMBL/GenBank/DDBJ whole genome shotgun (WGS) entry which is preliminary data.</text>
</comment>
<feature type="transmembrane region" description="Helical" evidence="6">
    <location>
        <begin position="398"/>
        <end position="423"/>
    </location>
</feature>